<dbReference type="PROSITE" id="PS50928">
    <property type="entry name" value="ABC_TM1"/>
    <property type="match status" value="2"/>
</dbReference>
<evidence type="ECO:0000256" key="4">
    <source>
        <dbReference type="ARBA" id="ARBA00022519"/>
    </source>
</evidence>
<dbReference type="AlphaFoldDB" id="A0A365L768"/>
<dbReference type="InterPro" id="IPR035906">
    <property type="entry name" value="MetI-like_sf"/>
</dbReference>
<feature type="transmembrane region" description="Helical" evidence="8">
    <location>
        <begin position="328"/>
        <end position="350"/>
    </location>
</feature>
<feature type="domain" description="ABC transmembrane type-1" evidence="9">
    <location>
        <begin position="329"/>
        <end position="535"/>
    </location>
</feature>
<feature type="transmembrane region" description="Helical" evidence="8">
    <location>
        <begin position="282"/>
        <end position="308"/>
    </location>
</feature>
<sequence length="543" mass="60556">MQHRFTNINAWTVSAVIIIFLLFLPNLTIVTGLFTPSNENWEHMKEFVLWGFMKNSLILTAASAFFTILIGLSLAWLIAQYDFPMRHFLKWALILPLSIPPFIGAYTYHGMLSYTGVIQTTLRENFGMAINPAYFDIMNLPGAVFIYTMFLFPYVYSIAQVYLSRQSASLIESTRILGKGPWKTFFQVVLPISRISIIAGASLVVLEVLNDYGVVKYYGVQTFTTAIFQSWFGLGDIESAIKLAASLMGFVILILMIEKILRGRRQYSYSSTKVRPLPLIPLSGWKAAAATGYGFVILSLAFVIPVAQLIDWTVLTYGTIPMGEFMNYVKNSVFVAGLSATLIIVFALIVGNFARMVRGRLGKLLPRLTVLGYSIPGAVIAVAVVTAFIGLDRFLTPFYVWAGFSTTLVLSVSIVLLVTAYIIRFFAIGYNSIETGYDKIGTDFRDASRTLGLGVTKTFFKVDMPMMKGAIISGFILVFIDVLKEIPLTLILRPFNFDTLSTKAFQYASDEKIMEASQASLLIIGISALAIVFFYKFLERELD</sequence>
<feature type="transmembrane region" description="Helical" evidence="8">
    <location>
        <begin position="240"/>
        <end position="261"/>
    </location>
</feature>
<feature type="domain" description="ABC transmembrane type-1" evidence="9">
    <location>
        <begin position="53"/>
        <end position="256"/>
    </location>
</feature>
<comment type="similarity">
    <text evidence="8">Belongs to the binding-protein-dependent transport system permease family.</text>
</comment>
<keyword evidence="5 8" id="KW-0812">Transmembrane</keyword>
<feature type="transmembrane region" description="Helical" evidence="8">
    <location>
        <begin position="184"/>
        <end position="206"/>
    </location>
</feature>
<dbReference type="CDD" id="cd06261">
    <property type="entry name" value="TM_PBP2"/>
    <property type="match status" value="2"/>
</dbReference>
<evidence type="ECO:0000256" key="2">
    <source>
        <dbReference type="ARBA" id="ARBA00022448"/>
    </source>
</evidence>
<feature type="transmembrane region" description="Helical" evidence="8">
    <location>
        <begin position="519"/>
        <end position="538"/>
    </location>
</feature>
<evidence type="ECO:0000256" key="1">
    <source>
        <dbReference type="ARBA" id="ARBA00004429"/>
    </source>
</evidence>
<dbReference type="Proteomes" id="UP000251002">
    <property type="component" value="Unassembled WGS sequence"/>
</dbReference>
<dbReference type="RefSeq" id="WP_112221646.1">
    <property type="nucleotide sequence ID" value="NZ_CP196859.1"/>
</dbReference>
<reference evidence="10 11" key="1">
    <citation type="submission" date="2018-06" db="EMBL/GenBank/DDBJ databases">
        <title>The draft genome sequences of strains SCU63 and S1.</title>
        <authorList>
            <person name="Gan L."/>
        </authorList>
    </citation>
    <scope>NUCLEOTIDE SEQUENCE [LARGE SCALE GENOMIC DNA]</scope>
    <source>
        <strain evidence="10 11">SCU63</strain>
    </source>
</reference>
<keyword evidence="2 8" id="KW-0813">Transport</keyword>
<dbReference type="SUPFAM" id="SSF161098">
    <property type="entry name" value="MetI-like"/>
    <property type="match status" value="2"/>
</dbReference>
<evidence type="ECO:0000313" key="10">
    <source>
        <dbReference type="EMBL" id="RAZ81223.1"/>
    </source>
</evidence>
<evidence type="ECO:0000256" key="8">
    <source>
        <dbReference type="RuleBase" id="RU363032"/>
    </source>
</evidence>
<accession>A0A365L768</accession>
<keyword evidence="7 8" id="KW-0472">Membrane</keyword>
<feature type="transmembrane region" description="Helical" evidence="8">
    <location>
        <begin position="91"/>
        <end position="108"/>
    </location>
</feature>
<feature type="transmembrane region" description="Helical" evidence="8">
    <location>
        <begin position="397"/>
        <end position="423"/>
    </location>
</feature>
<proteinExistence type="inferred from homology"/>
<gene>
    <name evidence="10" type="ORF">DP120_02755</name>
</gene>
<feature type="transmembrane region" description="Helical" evidence="8">
    <location>
        <begin position="12"/>
        <end position="36"/>
    </location>
</feature>
<evidence type="ECO:0000256" key="7">
    <source>
        <dbReference type="ARBA" id="ARBA00023136"/>
    </source>
</evidence>
<evidence type="ECO:0000313" key="11">
    <source>
        <dbReference type="Proteomes" id="UP000251002"/>
    </source>
</evidence>
<evidence type="ECO:0000256" key="5">
    <source>
        <dbReference type="ARBA" id="ARBA00022692"/>
    </source>
</evidence>
<keyword evidence="4" id="KW-0997">Cell inner membrane</keyword>
<protein>
    <submittedName>
        <fullName evidence="10">Iron ABC transporter permease</fullName>
    </submittedName>
</protein>
<evidence type="ECO:0000259" key="9">
    <source>
        <dbReference type="PROSITE" id="PS50928"/>
    </source>
</evidence>
<dbReference type="InterPro" id="IPR000515">
    <property type="entry name" value="MetI-like"/>
</dbReference>
<keyword evidence="6 8" id="KW-1133">Transmembrane helix</keyword>
<dbReference type="Pfam" id="PF00528">
    <property type="entry name" value="BPD_transp_1"/>
    <property type="match status" value="2"/>
</dbReference>
<evidence type="ECO:0000256" key="3">
    <source>
        <dbReference type="ARBA" id="ARBA00022475"/>
    </source>
</evidence>
<dbReference type="EMBL" id="QLZR01000001">
    <property type="protein sequence ID" value="RAZ81223.1"/>
    <property type="molecule type" value="Genomic_DNA"/>
</dbReference>
<feature type="transmembrane region" description="Helical" evidence="8">
    <location>
        <begin position="144"/>
        <end position="163"/>
    </location>
</feature>
<dbReference type="PANTHER" id="PTHR43357:SF3">
    <property type="entry name" value="FE(3+)-TRANSPORT SYSTEM PERMEASE PROTEIN FBPB 2"/>
    <property type="match status" value="1"/>
</dbReference>
<dbReference type="GO" id="GO:0055085">
    <property type="term" value="P:transmembrane transport"/>
    <property type="evidence" value="ECO:0007669"/>
    <property type="project" value="InterPro"/>
</dbReference>
<dbReference type="GO" id="GO:0005886">
    <property type="term" value="C:plasma membrane"/>
    <property type="evidence" value="ECO:0007669"/>
    <property type="project" value="UniProtKB-SubCell"/>
</dbReference>
<dbReference type="PANTHER" id="PTHR43357">
    <property type="entry name" value="INNER MEMBRANE ABC TRANSPORTER PERMEASE PROTEIN YDCV"/>
    <property type="match status" value="1"/>
</dbReference>
<feature type="transmembrane region" description="Helical" evidence="8">
    <location>
        <begin position="470"/>
        <end position="492"/>
    </location>
</feature>
<feature type="transmembrane region" description="Helical" evidence="8">
    <location>
        <begin position="370"/>
        <end position="391"/>
    </location>
</feature>
<organism evidence="10 11">
    <name type="scientific">Planococcus halotolerans</name>
    <dbReference type="NCBI Taxonomy" id="2233542"/>
    <lineage>
        <taxon>Bacteria</taxon>
        <taxon>Bacillati</taxon>
        <taxon>Bacillota</taxon>
        <taxon>Bacilli</taxon>
        <taxon>Bacillales</taxon>
        <taxon>Caryophanaceae</taxon>
        <taxon>Planococcus</taxon>
    </lineage>
</organism>
<comment type="subcellular location">
    <subcellularLocation>
        <location evidence="1">Cell inner membrane</location>
        <topology evidence="1">Multi-pass membrane protein</topology>
    </subcellularLocation>
    <subcellularLocation>
        <location evidence="8">Cell membrane</location>
        <topology evidence="8">Multi-pass membrane protein</topology>
    </subcellularLocation>
</comment>
<evidence type="ECO:0000256" key="6">
    <source>
        <dbReference type="ARBA" id="ARBA00022989"/>
    </source>
</evidence>
<keyword evidence="11" id="KW-1185">Reference proteome</keyword>
<feature type="transmembrane region" description="Helical" evidence="8">
    <location>
        <begin position="56"/>
        <end position="79"/>
    </location>
</feature>
<name>A0A365L768_9BACL</name>
<keyword evidence="3" id="KW-1003">Cell membrane</keyword>
<comment type="caution">
    <text evidence="10">The sequence shown here is derived from an EMBL/GenBank/DDBJ whole genome shotgun (WGS) entry which is preliminary data.</text>
</comment>
<dbReference type="Gene3D" id="1.10.3720.10">
    <property type="entry name" value="MetI-like"/>
    <property type="match status" value="2"/>
</dbReference>